<dbReference type="FunFam" id="3.40.50.720:FF:000039">
    <property type="entry name" value="Alcohol dehydrogenase AdhP"/>
    <property type="match status" value="1"/>
</dbReference>
<dbReference type="PROSITE" id="PS00059">
    <property type="entry name" value="ADH_ZINC"/>
    <property type="match status" value="1"/>
</dbReference>
<dbReference type="InterPro" id="IPR013149">
    <property type="entry name" value="ADH-like_C"/>
</dbReference>
<dbReference type="SMART" id="SM00829">
    <property type="entry name" value="PKS_ER"/>
    <property type="match status" value="1"/>
</dbReference>
<proteinExistence type="inferred from homology"/>
<dbReference type="InterPro" id="IPR011032">
    <property type="entry name" value="GroES-like_sf"/>
</dbReference>
<gene>
    <name evidence="10" type="ORF">VM1G_03006</name>
</gene>
<comment type="similarity">
    <text evidence="2 8">Belongs to the zinc-containing alcohol dehydrogenase family.</text>
</comment>
<evidence type="ECO:0000256" key="7">
    <source>
        <dbReference type="ARBA" id="ARBA00023027"/>
    </source>
</evidence>
<feature type="domain" description="Enoyl reductase (ER)" evidence="9">
    <location>
        <begin position="133"/>
        <end position="463"/>
    </location>
</feature>
<evidence type="ECO:0000256" key="8">
    <source>
        <dbReference type="RuleBase" id="RU361277"/>
    </source>
</evidence>
<comment type="cofactor">
    <cofactor evidence="1 8">
        <name>Zn(2+)</name>
        <dbReference type="ChEBI" id="CHEBI:29105"/>
    </cofactor>
</comment>
<name>A0A194VSC8_CYTMA</name>
<dbReference type="Pfam" id="PF08240">
    <property type="entry name" value="ADH_N"/>
    <property type="match status" value="1"/>
</dbReference>
<dbReference type="OrthoDB" id="1879366at2759"/>
<dbReference type="InterPro" id="IPR020843">
    <property type="entry name" value="ER"/>
</dbReference>
<sequence length="467" mass="49507">MATMLYYSSASRGIPLALPSLACLSGSRASASISGIVARARPMQLPHLALQHQRYKSALALRTTPILSSSLIHHQANQLPQQLLKAVSPHPRYISSTVTHTLSTHQIYTTPESNIMGVEIPTEQWAQVVEAVGTTPVYKQIPVAKPGPDEVLVNVKFSGVCHTDLHAMKGDWPLPVKMPLVGGHEGAGLVVARGELVKDLEIGDAVGIKWLNGSCLSCSFCMTSDEPLCAHAQLSGYTVDGSFQQYAVAKAAHVARIPKGVDLEAVAPVLCAGITVYKGIKESGVRPGQWLAIVGAGGGLGNMALQYAKAMGIHTIAIDGGAEKGKATKDLGAAAYIDFMTSKDLIEDVKAATPDGLGPHAAILLAVSERPFQQAAAYIRPRGTVICIGMPAGAKISAPVFDTVVRMITIKGSYVGNRQDTQEALDFFARGLVKAPFKTVGLSELPRVFEEMEKGVVVGRYVVDTSR</sequence>
<dbReference type="FunFam" id="3.90.180.10:FF:000002">
    <property type="entry name" value="Alcohol dehydrogenase AdhP"/>
    <property type="match status" value="1"/>
</dbReference>
<dbReference type="Gene3D" id="3.40.50.720">
    <property type="entry name" value="NAD(P)-binding Rossmann-like Domain"/>
    <property type="match status" value="1"/>
</dbReference>
<dbReference type="GO" id="GO:0004022">
    <property type="term" value="F:alcohol dehydrogenase (NAD+) activity"/>
    <property type="evidence" value="ECO:0007669"/>
    <property type="project" value="UniProtKB-EC"/>
</dbReference>
<dbReference type="PANTHER" id="PTHR42940:SF3">
    <property type="entry name" value="ALCOHOL DEHYDROGENASE 1-RELATED"/>
    <property type="match status" value="1"/>
</dbReference>
<dbReference type="Proteomes" id="UP000078559">
    <property type="component" value="Chromosome 3"/>
</dbReference>
<keyword evidence="7" id="KW-0520">NAD</keyword>
<evidence type="ECO:0000256" key="5">
    <source>
        <dbReference type="ARBA" id="ARBA00022833"/>
    </source>
</evidence>
<dbReference type="CDD" id="cd08297">
    <property type="entry name" value="CAD3"/>
    <property type="match status" value="1"/>
</dbReference>
<evidence type="ECO:0000256" key="2">
    <source>
        <dbReference type="ARBA" id="ARBA00008072"/>
    </source>
</evidence>
<evidence type="ECO:0000256" key="4">
    <source>
        <dbReference type="ARBA" id="ARBA00022723"/>
    </source>
</evidence>
<evidence type="ECO:0000313" key="11">
    <source>
        <dbReference type="Proteomes" id="UP000078559"/>
    </source>
</evidence>
<dbReference type="Pfam" id="PF00107">
    <property type="entry name" value="ADH_zinc_N"/>
    <property type="match status" value="1"/>
</dbReference>
<reference evidence="10" key="1">
    <citation type="submission" date="2014-12" db="EMBL/GenBank/DDBJ databases">
        <title>Genome Sequence of Valsa Canker Pathogens Uncovers a Specific Adaption of Colonization on Woody Bark.</title>
        <authorList>
            <person name="Yin Z."/>
            <person name="Liu H."/>
            <person name="Gao X."/>
            <person name="Li Z."/>
            <person name="Song N."/>
            <person name="Ke X."/>
            <person name="Dai Q."/>
            <person name="Wu Y."/>
            <person name="Sun Y."/>
            <person name="Xu J.-R."/>
            <person name="Kang Z.K."/>
            <person name="Wang L."/>
            <person name="Huang L."/>
        </authorList>
    </citation>
    <scope>NUCLEOTIDE SEQUENCE [LARGE SCALE GENOMIC DNA]</scope>
    <source>
        <strain evidence="10">03-8</strain>
    </source>
</reference>
<dbReference type="SMR" id="A0A194VSC8"/>
<evidence type="ECO:0000259" key="9">
    <source>
        <dbReference type="SMART" id="SM00829"/>
    </source>
</evidence>
<dbReference type="InterPro" id="IPR002328">
    <property type="entry name" value="ADH_Zn_CS"/>
</dbReference>
<accession>A0A194VSC8</accession>
<protein>
    <recommendedName>
        <fullName evidence="3">alcohol dehydrogenase</fullName>
        <ecNumber evidence="3">1.1.1.1</ecNumber>
    </recommendedName>
</protein>
<dbReference type="GO" id="GO:0008270">
    <property type="term" value="F:zinc ion binding"/>
    <property type="evidence" value="ECO:0007669"/>
    <property type="project" value="InterPro"/>
</dbReference>
<dbReference type="InterPro" id="IPR013154">
    <property type="entry name" value="ADH-like_N"/>
</dbReference>
<keyword evidence="6" id="KW-0560">Oxidoreductase</keyword>
<dbReference type="Gene3D" id="3.90.180.10">
    <property type="entry name" value="Medium-chain alcohol dehydrogenases, catalytic domain"/>
    <property type="match status" value="1"/>
</dbReference>
<evidence type="ECO:0000313" key="10">
    <source>
        <dbReference type="EMBL" id="KUI67104.1"/>
    </source>
</evidence>
<keyword evidence="11" id="KW-1185">Reference proteome</keyword>
<dbReference type="AlphaFoldDB" id="A0A194VSC8"/>
<evidence type="ECO:0000256" key="1">
    <source>
        <dbReference type="ARBA" id="ARBA00001947"/>
    </source>
</evidence>
<dbReference type="EC" id="1.1.1.1" evidence="3"/>
<dbReference type="PANTHER" id="PTHR42940">
    <property type="entry name" value="ALCOHOL DEHYDROGENASE 1-RELATED"/>
    <property type="match status" value="1"/>
</dbReference>
<dbReference type="InterPro" id="IPR036291">
    <property type="entry name" value="NAD(P)-bd_dom_sf"/>
</dbReference>
<dbReference type="EMBL" id="CM003100">
    <property type="protein sequence ID" value="KUI67104.1"/>
    <property type="molecule type" value="Genomic_DNA"/>
</dbReference>
<keyword evidence="5 8" id="KW-0862">Zinc</keyword>
<dbReference type="SUPFAM" id="SSF51735">
    <property type="entry name" value="NAD(P)-binding Rossmann-fold domains"/>
    <property type="match status" value="1"/>
</dbReference>
<dbReference type="GO" id="GO:0005737">
    <property type="term" value="C:cytoplasm"/>
    <property type="evidence" value="ECO:0007669"/>
    <property type="project" value="TreeGrafter"/>
</dbReference>
<evidence type="ECO:0000256" key="3">
    <source>
        <dbReference type="ARBA" id="ARBA00013190"/>
    </source>
</evidence>
<evidence type="ECO:0000256" key="6">
    <source>
        <dbReference type="ARBA" id="ARBA00023002"/>
    </source>
</evidence>
<organism evidence="10 11">
    <name type="scientific">Cytospora mali</name>
    <name type="common">Apple Valsa canker fungus</name>
    <name type="synonym">Valsa mali</name>
    <dbReference type="NCBI Taxonomy" id="578113"/>
    <lineage>
        <taxon>Eukaryota</taxon>
        <taxon>Fungi</taxon>
        <taxon>Dikarya</taxon>
        <taxon>Ascomycota</taxon>
        <taxon>Pezizomycotina</taxon>
        <taxon>Sordariomycetes</taxon>
        <taxon>Sordariomycetidae</taxon>
        <taxon>Diaporthales</taxon>
        <taxon>Cytosporaceae</taxon>
        <taxon>Cytospora</taxon>
    </lineage>
</organism>
<dbReference type="SUPFAM" id="SSF50129">
    <property type="entry name" value="GroES-like"/>
    <property type="match status" value="1"/>
</dbReference>
<keyword evidence="4 8" id="KW-0479">Metal-binding</keyword>